<dbReference type="Gene3D" id="1.10.8.60">
    <property type="match status" value="1"/>
</dbReference>
<dbReference type="Pfam" id="PF01434">
    <property type="entry name" value="Peptidase_M41"/>
    <property type="match status" value="1"/>
</dbReference>
<dbReference type="CDD" id="cd19481">
    <property type="entry name" value="RecA-like_protease"/>
    <property type="match status" value="1"/>
</dbReference>
<dbReference type="InterPro" id="IPR000642">
    <property type="entry name" value="Peptidase_M41"/>
</dbReference>
<gene>
    <name evidence="3" type="ORF">CO662_21995</name>
</gene>
<feature type="domain" description="AAA+ ATPase" evidence="2">
    <location>
        <begin position="222"/>
        <end position="361"/>
    </location>
</feature>
<dbReference type="InterPro" id="IPR037219">
    <property type="entry name" value="Peptidase_M41-like"/>
</dbReference>
<comment type="caution">
    <text evidence="3">The sequence shown here is derived from an EMBL/GenBank/DDBJ whole genome shotgun (WGS) entry which is preliminary data.</text>
</comment>
<dbReference type="SUPFAM" id="SSF52540">
    <property type="entry name" value="P-loop containing nucleoside triphosphate hydrolases"/>
    <property type="match status" value="1"/>
</dbReference>
<dbReference type="Pfam" id="PF00004">
    <property type="entry name" value="AAA"/>
    <property type="match status" value="1"/>
</dbReference>
<proteinExistence type="predicted"/>
<protein>
    <recommendedName>
        <fullName evidence="2">AAA+ ATPase domain-containing protein</fullName>
    </recommendedName>
</protein>
<dbReference type="SUPFAM" id="SSF140990">
    <property type="entry name" value="FtsH protease domain-like"/>
    <property type="match status" value="1"/>
</dbReference>
<accession>A0ABX4J3L3</accession>
<dbReference type="EMBL" id="NWSL01000014">
    <property type="protein sequence ID" value="PDS49746.1"/>
    <property type="molecule type" value="Genomic_DNA"/>
</dbReference>
<evidence type="ECO:0000313" key="3">
    <source>
        <dbReference type="EMBL" id="PDS49746.1"/>
    </source>
</evidence>
<dbReference type="InterPro" id="IPR027417">
    <property type="entry name" value="P-loop_NTPase"/>
</dbReference>
<dbReference type="RefSeq" id="WP_097543958.1">
    <property type="nucleotide sequence ID" value="NZ_NWSL01000014.1"/>
</dbReference>
<dbReference type="SMART" id="SM00382">
    <property type="entry name" value="AAA"/>
    <property type="match status" value="1"/>
</dbReference>
<dbReference type="InterPro" id="IPR003959">
    <property type="entry name" value="ATPase_AAA_core"/>
</dbReference>
<dbReference type="Gene3D" id="3.40.50.300">
    <property type="entry name" value="P-loop containing nucleotide triphosphate hydrolases"/>
    <property type="match status" value="1"/>
</dbReference>
<evidence type="ECO:0000256" key="1">
    <source>
        <dbReference type="SAM" id="MobiDB-lite"/>
    </source>
</evidence>
<dbReference type="InterPro" id="IPR003593">
    <property type="entry name" value="AAA+_ATPase"/>
</dbReference>
<evidence type="ECO:0000259" key="2">
    <source>
        <dbReference type="SMART" id="SM00382"/>
    </source>
</evidence>
<reference evidence="3 4" key="1">
    <citation type="submission" date="2017-09" db="EMBL/GenBank/DDBJ databases">
        <title>Comparative genomics of rhizobia isolated from Phaseolus vulgaris in China.</title>
        <authorList>
            <person name="Tong W."/>
        </authorList>
    </citation>
    <scope>NUCLEOTIDE SEQUENCE [LARGE SCALE GENOMIC DNA]</scope>
    <source>
        <strain evidence="3 4">Y27</strain>
    </source>
</reference>
<keyword evidence="4" id="KW-1185">Reference proteome</keyword>
<name>A0ABX4J3L3_9HYPH</name>
<organism evidence="3 4">
    <name type="scientific">Rhizobium anhuiense</name>
    <dbReference type="NCBI Taxonomy" id="1184720"/>
    <lineage>
        <taxon>Bacteria</taxon>
        <taxon>Pseudomonadati</taxon>
        <taxon>Pseudomonadota</taxon>
        <taxon>Alphaproteobacteria</taxon>
        <taxon>Hyphomicrobiales</taxon>
        <taxon>Rhizobiaceae</taxon>
        <taxon>Rhizobium/Agrobacterium group</taxon>
        <taxon>Rhizobium</taxon>
    </lineage>
</organism>
<feature type="region of interest" description="Disordered" evidence="1">
    <location>
        <begin position="176"/>
        <end position="195"/>
    </location>
</feature>
<evidence type="ECO:0000313" key="4">
    <source>
        <dbReference type="Proteomes" id="UP000219972"/>
    </source>
</evidence>
<dbReference type="Gene3D" id="1.20.58.760">
    <property type="entry name" value="Peptidase M41"/>
    <property type="match status" value="1"/>
</dbReference>
<dbReference type="Proteomes" id="UP000219972">
    <property type="component" value="Unassembled WGS sequence"/>
</dbReference>
<sequence>MRRGHRQASSALARIVCTLALRDTLANHRKVHGNNSFSIAVRVPDELLNDYIHAAGDLMKIMPGVKEIEVCAATVGHRGKIDYTDVTSTLRLADRVLAILDHASSIPRAILAAMDEVTDAAPISAATIARAVHLLDDREYSVAEIEKMLAYPIGDVLDAIRPGRDAEEALERLRDAHRRTDTSDDPPPVEELHGYGPAANWARDLSEDLDAWRRGHIPWSEIDAGLLLSGPPGVGKSMFAKSVAKSSGVSFVASSLAQWQSRGHLGDLLGAMRATFAEAATKSPCILLLDEFDSIGDRTRFDERSAQYCTEVVAGLLECLDGVDRREGIVVIGACNHPHLIDAALLRPGRLGTHIRVGLPDAAARAAILRSYLPDRVTEQELYEAARECDGVTGADLAHAARCARRLARRRGEEPGIDDLRASLPPVTPIEGELRGRIAIHEAGHATVGLALDVGALTGVVVRKGFLQNAAVGGGTVFEPTKRLPSSPYFLDQIAMNLGGMAAEIVIHGEHLEGSGGGAGSDLHNAADLATSMVAQIGMGDTLNHFRANSPEEREKIRRSLPAVNRQVEQTLATQLERAKAIVREHLAFVRELAAVLDRDGGVDGDRARALFLARGSSNAA</sequence>
<dbReference type="PANTHER" id="PTHR23076">
    <property type="entry name" value="METALLOPROTEASE M41 FTSH"/>
    <property type="match status" value="1"/>
</dbReference>
<dbReference type="PANTHER" id="PTHR23076:SF97">
    <property type="entry name" value="ATP-DEPENDENT ZINC METALLOPROTEASE YME1L1"/>
    <property type="match status" value="1"/>
</dbReference>